<protein>
    <submittedName>
        <fullName evidence="1">Uncharacterized protein</fullName>
    </submittedName>
</protein>
<sequence>GFTAAELSPAFTKMKSSKSPCRDNINPEFDIHQYYQRTKLLKTQHHASITALPKLHKLTKALKSYRSISLLCVPCRIMERLIHSPIEPVVDPQPPPEQPSASL</sequence>
<reference evidence="1 2" key="1">
    <citation type="submission" date="2021-06" db="EMBL/GenBank/DDBJ databases">
        <authorList>
            <person name="Palmer J.M."/>
        </authorList>
    </citation>
    <scope>NUCLEOTIDE SEQUENCE [LARGE SCALE GENOMIC DNA]</scope>
    <source>
        <strain evidence="1 2">GA_2019</strain>
        <tissue evidence="1">Muscle</tissue>
    </source>
</reference>
<accession>A0ABV0NYD7</accession>
<comment type="caution">
    <text evidence="1">The sequence shown here is derived from an EMBL/GenBank/DDBJ whole genome shotgun (WGS) entry which is preliminary data.</text>
</comment>
<evidence type="ECO:0000313" key="1">
    <source>
        <dbReference type="EMBL" id="MEQ2175528.1"/>
    </source>
</evidence>
<keyword evidence="2" id="KW-1185">Reference proteome</keyword>
<name>A0ABV0NYD7_9TELE</name>
<dbReference type="EMBL" id="JAHRIO010051598">
    <property type="protein sequence ID" value="MEQ2175528.1"/>
    <property type="molecule type" value="Genomic_DNA"/>
</dbReference>
<dbReference type="Proteomes" id="UP001476798">
    <property type="component" value="Unassembled WGS sequence"/>
</dbReference>
<proteinExistence type="predicted"/>
<feature type="non-terminal residue" evidence="1">
    <location>
        <position position="1"/>
    </location>
</feature>
<evidence type="ECO:0000313" key="2">
    <source>
        <dbReference type="Proteomes" id="UP001476798"/>
    </source>
</evidence>
<gene>
    <name evidence="1" type="ORF">GOODEAATRI_018795</name>
</gene>
<organism evidence="1 2">
    <name type="scientific">Goodea atripinnis</name>
    <dbReference type="NCBI Taxonomy" id="208336"/>
    <lineage>
        <taxon>Eukaryota</taxon>
        <taxon>Metazoa</taxon>
        <taxon>Chordata</taxon>
        <taxon>Craniata</taxon>
        <taxon>Vertebrata</taxon>
        <taxon>Euteleostomi</taxon>
        <taxon>Actinopterygii</taxon>
        <taxon>Neopterygii</taxon>
        <taxon>Teleostei</taxon>
        <taxon>Neoteleostei</taxon>
        <taxon>Acanthomorphata</taxon>
        <taxon>Ovalentaria</taxon>
        <taxon>Atherinomorphae</taxon>
        <taxon>Cyprinodontiformes</taxon>
        <taxon>Goodeidae</taxon>
        <taxon>Goodea</taxon>
    </lineage>
</organism>